<reference evidence="10" key="1">
    <citation type="submission" date="2021-05" db="EMBL/GenBank/DDBJ databases">
        <authorList>
            <person name="Alioto T."/>
            <person name="Alioto T."/>
            <person name="Gomez Garrido J."/>
        </authorList>
    </citation>
    <scope>NUCLEOTIDE SEQUENCE</scope>
</reference>
<evidence type="ECO:0000256" key="7">
    <source>
        <dbReference type="RuleBase" id="RU003858"/>
    </source>
</evidence>
<dbReference type="GO" id="GO:0048278">
    <property type="term" value="P:vesicle docking"/>
    <property type="evidence" value="ECO:0007669"/>
    <property type="project" value="TreeGrafter"/>
</dbReference>
<comment type="subcellular location">
    <subcellularLocation>
        <location evidence="1">Membrane</location>
        <topology evidence="1">Single-pass type IV membrane protein</topology>
    </subcellularLocation>
</comment>
<evidence type="ECO:0000256" key="6">
    <source>
        <dbReference type="ARBA" id="ARBA00023136"/>
    </source>
</evidence>
<comment type="similarity">
    <text evidence="2 7">Belongs to the syntaxin family.</text>
</comment>
<dbReference type="InterPro" id="IPR000727">
    <property type="entry name" value="T_SNARE_dom"/>
</dbReference>
<dbReference type="SUPFAM" id="SSF47661">
    <property type="entry name" value="t-snare proteins"/>
    <property type="match status" value="1"/>
</dbReference>
<dbReference type="PANTHER" id="PTHR19957:SF307">
    <property type="entry name" value="PROTEIN SSO1-RELATED"/>
    <property type="match status" value="1"/>
</dbReference>
<dbReference type="GO" id="GO:0031629">
    <property type="term" value="P:synaptic vesicle fusion to presynaptic active zone membrane"/>
    <property type="evidence" value="ECO:0007669"/>
    <property type="project" value="TreeGrafter"/>
</dbReference>
<dbReference type="GO" id="GO:0000149">
    <property type="term" value="F:SNARE binding"/>
    <property type="evidence" value="ECO:0007669"/>
    <property type="project" value="TreeGrafter"/>
</dbReference>
<protein>
    <submittedName>
        <fullName evidence="10">Syntaxin-1A</fullName>
    </submittedName>
</protein>
<proteinExistence type="inferred from homology"/>
<dbReference type="PROSITE" id="PS50192">
    <property type="entry name" value="T_SNARE"/>
    <property type="match status" value="1"/>
</dbReference>
<dbReference type="AlphaFoldDB" id="A0A8D8LKR2"/>
<dbReference type="InterPro" id="IPR006011">
    <property type="entry name" value="Syntaxin_N"/>
</dbReference>
<organism evidence="10">
    <name type="scientific">Cacopsylla melanoneura</name>
    <dbReference type="NCBI Taxonomy" id="428564"/>
    <lineage>
        <taxon>Eukaryota</taxon>
        <taxon>Metazoa</taxon>
        <taxon>Ecdysozoa</taxon>
        <taxon>Arthropoda</taxon>
        <taxon>Hexapoda</taxon>
        <taxon>Insecta</taxon>
        <taxon>Pterygota</taxon>
        <taxon>Neoptera</taxon>
        <taxon>Paraneoptera</taxon>
        <taxon>Hemiptera</taxon>
        <taxon>Sternorrhyncha</taxon>
        <taxon>Psylloidea</taxon>
        <taxon>Psyllidae</taxon>
        <taxon>Psyllinae</taxon>
        <taxon>Cacopsylla</taxon>
    </lineage>
</organism>
<keyword evidence="6 8" id="KW-0472">Membrane</keyword>
<dbReference type="GO" id="GO:0006886">
    <property type="term" value="P:intracellular protein transport"/>
    <property type="evidence" value="ECO:0007669"/>
    <property type="project" value="InterPro"/>
</dbReference>
<dbReference type="Pfam" id="PF00804">
    <property type="entry name" value="Syntaxin"/>
    <property type="match status" value="1"/>
</dbReference>
<evidence type="ECO:0000256" key="4">
    <source>
        <dbReference type="ARBA" id="ARBA00022775"/>
    </source>
</evidence>
<evidence type="ECO:0000256" key="2">
    <source>
        <dbReference type="ARBA" id="ARBA00009063"/>
    </source>
</evidence>
<dbReference type="PROSITE" id="PS00914">
    <property type="entry name" value="SYNTAXIN"/>
    <property type="match status" value="1"/>
</dbReference>
<dbReference type="Pfam" id="PF05739">
    <property type="entry name" value="SNARE"/>
    <property type="match status" value="1"/>
</dbReference>
<keyword evidence="4" id="KW-0532">Neurotransmitter transport</keyword>
<dbReference type="EMBL" id="HBUF01024521">
    <property type="protein sequence ID" value="CAG6612419.1"/>
    <property type="molecule type" value="Transcribed_RNA"/>
</dbReference>
<evidence type="ECO:0000256" key="8">
    <source>
        <dbReference type="SAM" id="Phobius"/>
    </source>
</evidence>
<feature type="transmembrane region" description="Helical" evidence="8">
    <location>
        <begin position="283"/>
        <end position="304"/>
    </location>
</feature>
<dbReference type="GO" id="GO:0005484">
    <property type="term" value="F:SNAP receptor activity"/>
    <property type="evidence" value="ECO:0007669"/>
    <property type="project" value="InterPro"/>
</dbReference>
<dbReference type="GO" id="GO:0008021">
    <property type="term" value="C:synaptic vesicle"/>
    <property type="evidence" value="ECO:0007669"/>
    <property type="project" value="TreeGrafter"/>
</dbReference>
<name>A0A8D8LKR2_9HEMI</name>
<dbReference type="Gene3D" id="1.20.5.110">
    <property type="match status" value="1"/>
</dbReference>
<dbReference type="CDD" id="cd15848">
    <property type="entry name" value="SNARE_syntaxin1-like"/>
    <property type="match status" value="1"/>
</dbReference>
<dbReference type="SMART" id="SM00397">
    <property type="entry name" value="t_SNARE"/>
    <property type="match status" value="1"/>
</dbReference>
<keyword evidence="4" id="KW-0813">Transport</keyword>
<dbReference type="Gene3D" id="1.20.58.70">
    <property type="match status" value="1"/>
</dbReference>
<evidence type="ECO:0000256" key="3">
    <source>
        <dbReference type="ARBA" id="ARBA00022692"/>
    </source>
</evidence>
<dbReference type="SMART" id="SM00503">
    <property type="entry name" value="SynN"/>
    <property type="match status" value="1"/>
</dbReference>
<dbReference type="InterPro" id="IPR010989">
    <property type="entry name" value="SNARE"/>
</dbReference>
<feature type="domain" description="T-SNARE coiled-coil homology" evidence="9">
    <location>
        <begin position="209"/>
        <end position="271"/>
    </location>
</feature>
<dbReference type="CDD" id="cd00179">
    <property type="entry name" value="SynN"/>
    <property type="match status" value="1"/>
</dbReference>
<evidence type="ECO:0000256" key="5">
    <source>
        <dbReference type="ARBA" id="ARBA00022989"/>
    </source>
</evidence>
<dbReference type="PANTHER" id="PTHR19957">
    <property type="entry name" value="SYNTAXIN"/>
    <property type="match status" value="1"/>
</dbReference>
<evidence type="ECO:0000313" key="10">
    <source>
        <dbReference type="EMBL" id="CAG6612419.1"/>
    </source>
</evidence>
<evidence type="ECO:0000259" key="9">
    <source>
        <dbReference type="PROSITE" id="PS50192"/>
    </source>
</evidence>
<evidence type="ECO:0000256" key="1">
    <source>
        <dbReference type="ARBA" id="ARBA00004211"/>
    </source>
</evidence>
<dbReference type="GO" id="GO:0031201">
    <property type="term" value="C:SNARE complex"/>
    <property type="evidence" value="ECO:0007669"/>
    <property type="project" value="TreeGrafter"/>
</dbReference>
<accession>A0A8D8LKR2</accession>
<sequence length="309" mass="35771">MIKDRLKALQSVIKDEDPDYETESQYGIANIAMEVEDEQYGYMDHFFREVESNRSLIANIQEHVKVMRTLHSALLSSPRQDENMKLELDARTETVKKIAKKVSNSLKQLERSIKNEEDEIEDGRIPASLRIRKTQQSTTLHLLVEAITEFNQEQLDYKEKCEERIQRVVSIAKAEISDEKLEELLEQGNYASIFNADIVTETLEARKALEDVQIRHQELLKLEKNITELRDLFVEMALLVEQQGHIINSIEHHVMEAGEAVEVARVQTKKAIVYQKKARMKKLIFLSCLGVFSLLLLCFIYSTIFSSKK</sequence>
<keyword evidence="3 8" id="KW-0812">Transmembrane</keyword>
<dbReference type="InterPro" id="IPR045242">
    <property type="entry name" value="Syntaxin"/>
</dbReference>
<keyword evidence="5 8" id="KW-1133">Transmembrane helix</keyword>
<dbReference type="GO" id="GO:0048787">
    <property type="term" value="C:presynaptic active zone membrane"/>
    <property type="evidence" value="ECO:0007669"/>
    <property type="project" value="TreeGrafter"/>
</dbReference>
<dbReference type="InterPro" id="IPR006012">
    <property type="entry name" value="Syntaxin/epimorphin_CS"/>
</dbReference>